<feature type="domain" description="Schlafen AlbA-2" evidence="1">
    <location>
        <begin position="17"/>
        <end position="143"/>
    </location>
</feature>
<dbReference type="Gene3D" id="3.30.950.30">
    <property type="entry name" value="Schlafen, AAA domain"/>
    <property type="match status" value="1"/>
</dbReference>
<dbReference type="PANTHER" id="PTHR30595:SF6">
    <property type="entry name" value="SCHLAFEN ALBA-2 DOMAIN-CONTAINING PROTEIN"/>
    <property type="match status" value="1"/>
</dbReference>
<organism evidence="2">
    <name type="scientific">Baileyella intestinalis</name>
    <dbReference type="NCBI Taxonomy" id="2606709"/>
    <lineage>
        <taxon>Bacteria</taxon>
        <taxon>Bacillati</taxon>
        <taxon>Bacillota</taxon>
        <taxon>Clostridia</taxon>
        <taxon>Peptostreptococcales</taxon>
        <taxon>Anaerovoracaceae</taxon>
        <taxon>Baileyella</taxon>
    </lineage>
</organism>
<dbReference type="PANTHER" id="PTHR30595">
    <property type="entry name" value="GLPR-RELATED TRANSCRIPTIONAL REPRESSOR"/>
    <property type="match status" value="1"/>
</dbReference>
<dbReference type="InterPro" id="IPR038461">
    <property type="entry name" value="Schlafen_AlbA_2_dom_sf"/>
</dbReference>
<dbReference type="AlphaFoldDB" id="A0A6A8M9K0"/>
<evidence type="ECO:0000259" key="1">
    <source>
        <dbReference type="Pfam" id="PF04326"/>
    </source>
</evidence>
<evidence type="ECO:0000313" key="2">
    <source>
        <dbReference type="EMBL" id="MST69631.1"/>
    </source>
</evidence>
<dbReference type="InterPro" id="IPR038475">
    <property type="entry name" value="RecG_C_sf"/>
</dbReference>
<protein>
    <submittedName>
        <fullName evidence="2">AAA family ATPase</fullName>
    </submittedName>
</protein>
<gene>
    <name evidence="2" type="ORF">FYJ66_08560</name>
</gene>
<dbReference type="InterPro" id="IPR007421">
    <property type="entry name" value="Schlafen_AlbA_2_dom"/>
</dbReference>
<dbReference type="RefSeq" id="WP_154573095.1">
    <property type="nucleotide sequence ID" value="NZ_VUNB01000007.1"/>
</dbReference>
<dbReference type="EMBL" id="VUNB01000007">
    <property type="protein sequence ID" value="MST69631.1"/>
    <property type="molecule type" value="Genomic_DNA"/>
</dbReference>
<reference evidence="2" key="1">
    <citation type="submission" date="2019-09" db="EMBL/GenBank/DDBJ databases">
        <title>In-depth cultivation of the pig gut microbiome towards novel bacterial diversity and tailored functional studies.</title>
        <authorList>
            <person name="Wylensek D."/>
            <person name="Hitch T.C.A."/>
            <person name="Clavel T."/>
        </authorList>
    </citation>
    <scope>NUCLEOTIDE SEQUENCE</scope>
    <source>
        <strain evidence="2">RF-744-FAT-WT-3</strain>
    </source>
</reference>
<dbReference type="Pfam" id="PF13749">
    <property type="entry name" value="HATPase_c_4"/>
    <property type="match status" value="1"/>
</dbReference>
<sequence length="581" mass="65888">MKDINIGELLKFGEHLSLECKKAEKGLPKSVWETYSSFANTSGGTILFGIKENMSEEDFNKRFTVGDIENPERIISDFWNTINSEKVNVNLLVDDDVYQVEYEGKTIIVIDVPQASYKSKPVYINGNPLKGSYKRNHEGDYHCTEEEVKAMLRDSNDSGNDGGLVDGYTMEDVDKDTLNAYRIEYSRNNPDHIWNNIDDKSFLRNIGGYTVERETGKEGLTTAGLLMFGKGLSIRERFDNIRMDYIDETNLSEGARWSDRLTYDGMWENNLYNFMKRVMPKLISDLKRPFRLEGMARTDDTSIHKAMREAVVNLIIHADYMINGVLKVVKKEDGFLFSNPGNLKLPIHDIYEGGNSVARNPRIQTMFRMIGAGDNIGSGFPTILSAWGNENWRKPDLSENTELHLVELKLWMISMMPAECTTYLQNLIGTDYDTLSAPEQVVLATAYLEKEVSNNRLQSLLDLNPIEIGKLLAQLTQNGYLIMNSRGRWSTYYINSDYVKNQSQIDISSIIGESVELNATDQQIFDFAKINGMITTQQVVDITPSIGTTSGASVALNRLIKKGLMQKERQGRHIFYTLVGK</sequence>
<name>A0A6A8M9K0_9FIRM</name>
<dbReference type="Gene3D" id="3.30.565.60">
    <property type="match status" value="1"/>
</dbReference>
<comment type="caution">
    <text evidence="2">The sequence shown here is derived from an EMBL/GenBank/DDBJ whole genome shotgun (WGS) entry which is preliminary data.</text>
</comment>
<accession>A0A6A8M9K0</accession>
<proteinExistence type="predicted"/>
<dbReference type="Pfam" id="PF04326">
    <property type="entry name" value="SLFN_AlbA_2"/>
    <property type="match status" value="1"/>
</dbReference>